<gene>
    <name evidence="1" type="ORF">MYXE_39260</name>
</gene>
<dbReference type="Gene3D" id="1.10.150.240">
    <property type="entry name" value="Putative phosphatase, domain 2"/>
    <property type="match status" value="1"/>
</dbReference>
<proteinExistence type="predicted"/>
<dbReference type="InterPro" id="IPR044999">
    <property type="entry name" value="CbbY-like"/>
</dbReference>
<protein>
    <submittedName>
        <fullName evidence="1">Uncharacterized protein</fullName>
    </submittedName>
</protein>
<dbReference type="KEGG" id="mxe:MYXE_39260"/>
<evidence type="ECO:0000313" key="1">
    <source>
        <dbReference type="EMBL" id="BBU24136.1"/>
    </source>
</evidence>
<reference evidence="1 2" key="1">
    <citation type="submission" date="2019-12" db="EMBL/GenBank/DDBJ databases">
        <title>Complete genome sequence of Mycolicibacterium xenopi str. JCM15661T.</title>
        <authorList>
            <person name="Yoshida M."/>
            <person name="Fukano H."/>
            <person name="Asakura T."/>
            <person name="Hoshino Y."/>
        </authorList>
    </citation>
    <scope>NUCLEOTIDE SEQUENCE [LARGE SCALE GENOMIC DNA]</scope>
    <source>
        <strain evidence="1 2">JCM 15661T</strain>
    </source>
</reference>
<dbReference type="EMBL" id="AP022314">
    <property type="protein sequence ID" value="BBU24136.1"/>
    <property type="molecule type" value="Genomic_DNA"/>
</dbReference>
<dbReference type="Proteomes" id="UP000464624">
    <property type="component" value="Chromosome"/>
</dbReference>
<dbReference type="Gene3D" id="3.40.50.1000">
    <property type="entry name" value="HAD superfamily/HAD-like"/>
    <property type="match status" value="1"/>
</dbReference>
<dbReference type="Pfam" id="PF13419">
    <property type="entry name" value="HAD_2"/>
    <property type="match status" value="1"/>
</dbReference>
<dbReference type="InterPro" id="IPR036412">
    <property type="entry name" value="HAD-like_sf"/>
</dbReference>
<dbReference type="InterPro" id="IPR041492">
    <property type="entry name" value="HAD_2"/>
</dbReference>
<dbReference type="InterPro" id="IPR023214">
    <property type="entry name" value="HAD_sf"/>
</dbReference>
<accession>A0AAD1H3I4</accession>
<evidence type="ECO:0000313" key="2">
    <source>
        <dbReference type="Proteomes" id="UP000464624"/>
    </source>
</evidence>
<sequence length="211" mass="22668">MGDAHRPTPGQAKSVTMPAGTFRRRTFWWDRARPVDADIAPLRAVIFDADDALADERCDGDLAPRGGLIDLVMNLFVAGIWVGVVSTRERAWAQTLVRQLIGEGLVETIVTADDVERPDGDVELYRLALWELGITPQDALAVEGSARGARAAAAAGLPALLVTPCAAAEFTGAAAVRSGYDGATPLLAAGCQELHRRWWIARERSRLVAGR</sequence>
<dbReference type="InterPro" id="IPR023198">
    <property type="entry name" value="PGP-like_dom2"/>
</dbReference>
<organism evidence="1 2">
    <name type="scientific">Mycobacterium xenopi</name>
    <dbReference type="NCBI Taxonomy" id="1789"/>
    <lineage>
        <taxon>Bacteria</taxon>
        <taxon>Bacillati</taxon>
        <taxon>Actinomycetota</taxon>
        <taxon>Actinomycetes</taxon>
        <taxon>Mycobacteriales</taxon>
        <taxon>Mycobacteriaceae</taxon>
        <taxon>Mycobacterium</taxon>
    </lineage>
</organism>
<dbReference type="PANTHER" id="PTHR42896">
    <property type="entry name" value="XYLULOSE-1,5-BISPHOSPHATE (XUBP) PHOSPHATASE"/>
    <property type="match status" value="1"/>
</dbReference>
<dbReference type="GO" id="GO:0016787">
    <property type="term" value="F:hydrolase activity"/>
    <property type="evidence" value="ECO:0007669"/>
    <property type="project" value="InterPro"/>
</dbReference>
<dbReference type="AlphaFoldDB" id="A0AAD1H3I4"/>
<name>A0AAD1H3I4_MYCXE</name>
<dbReference type="SUPFAM" id="SSF56784">
    <property type="entry name" value="HAD-like"/>
    <property type="match status" value="1"/>
</dbReference>
<dbReference type="PANTHER" id="PTHR42896:SF2">
    <property type="entry name" value="CBBY-LIKE PROTEIN"/>
    <property type="match status" value="1"/>
</dbReference>